<dbReference type="Pfam" id="PF02643">
    <property type="entry name" value="DUF192"/>
    <property type="match status" value="1"/>
</dbReference>
<proteinExistence type="predicted"/>
<evidence type="ECO:0000313" key="1">
    <source>
        <dbReference type="EMBL" id="MFD0987297.1"/>
    </source>
</evidence>
<dbReference type="InterPro" id="IPR038695">
    <property type="entry name" value="Saro_0823-like_sf"/>
</dbReference>
<dbReference type="PANTHER" id="PTHR37953:SF1">
    <property type="entry name" value="UPF0127 PROTEIN MJ1496"/>
    <property type="match status" value="1"/>
</dbReference>
<organism evidence="1 2">
    <name type="scientific">Methyloligella solikamskensis</name>
    <dbReference type="NCBI Taxonomy" id="1177756"/>
    <lineage>
        <taxon>Bacteria</taxon>
        <taxon>Pseudomonadati</taxon>
        <taxon>Pseudomonadota</taxon>
        <taxon>Alphaproteobacteria</taxon>
        <taxon>Hyphomicrobiales</taxon>
        <taxon>Hyphomicrobiaceae</taxon>
        <taxon>Methyloligella</taxon>
    </lineage>
</organism>
<dbReference type="EMBL" id="JBHTJO010000001">
    <property type="protein sequence ID" value="MFD0987297.1"/>
    <property type="molecule type" value="Genomic_DNA"/>
</dbReference>
<name>A0ABW3JAA4_9HYPH</name>
<comment type="caution">
    <text evidence="1">The sequence shown here is derived from an EMBL/GenBank/DDBJ whole genome shotgun (WGS) entry which is preliminary data.</text>
</comment>
<protein>
    <submittedName>
        <fullName evidence="1">DUF192 domain-containing protein</fullName>
    </submittedName>
</protein>
<keyword evidence="2" id="KW-1185">Reference proteome</keyword>
<dbReference type="Proteomes" id="UP001597102">
    <property type="component" value="Unassembled WGS sequence"/>
</dbReference>
<accession>A0ABW3JAA4</accession>
<dbReference type="InterPro" id="IPR003795">
    <property type="entry name" value="DUF192"/>
</dbReference>
<dbReference type="PANTHER" id="PTHR37953">
    <property type="entry name" value="UPF0127 PROTEIN MJ1496"/>
    <property type="match status" value="1"/>
</dbReference>
<evidence type="ECO:0000313" key="2">
    <source>
        <dbReference type="Proteomes" id="UP001597102"/>
    </source>
</evidence>
<sequence length="152" mass="16742">MSVSARIITAVFLIGFSPFFAFPQALAMGTGQIVLETETGTYPFTVEVTETEAERSKGLMFRRDLAPDQGMLFLYDEPHRLTMWMKNTYISLDMVFIGADWRVNRIATRTEPFSLDAIPSNGPAIGVLEVAAGTAKRIGLKVGDTVTFEPGE</sequence>
<reference evidence="2" key="1">
    <citation type="journal article" date="2019" name="Int. J. Syst. Evol. Microbiol.">
        <title>The Global Catalogue of Microorganisms (GCM) 10K type strain sequencing project: providing services to taxonomists for standard genome sequencing and annotation.</title>
        <authorList>
            <consortium name="The Broad Institute Genomics Platform"/>
            <consortium name="The Broad Institute Genome Sequencing Center for Infectious Disease"/>
            <person name="Wu L."/>
            <person name="Ma J."/>
        </authorList>
    </citation>
    <scope>NUCLEOTIDE SEQUENCE [LARGE SCALE GENOMIC DNA]</scope>
    <source>
        <strain evidence="2">CCUG 61697</strain>
    </source>
</reference>
<dbReference type="Gene3D" id="2.60.120.1140">
    <property type="entry name" value="Protein of unknown function DUF192"/>
    <property type="match status" value="1"/>
</dbReference>
<dbReference type="RefSeq" id="WP_379088998.1">
    <property type="nucleotide sequence ID" value="NZ_JBHTJO010000001.1"/>
</dbReference>
<gene>
    <name evidence="1" type="ORF">ACFQ2F_09335</name>
</gene>